<dbReference type="InterPro" id="IPR007182">
    <property type="entry name" value="MnhB"/>
</dbReference>
<feature type="domain" description="Na+/H+ antiporter MnhB subunit-related protein" evidence="14">
    <location>
        <begin position="858"/>
        <end position="981"/>
    </location>
</feature>
<gene>
    <name evidence="17" type="ORF">DBZ45_02325</name>
</gene>
<dbReference type="EMBL" id="QLNP01000017">
    <property type="protein sequence ID" value="RAM38993.1"/>
    <property type="molecule type" value="Genomic_DNA"/>
</dbReference>
<sequence>MITVLAVHFAVAAVAPFVFRKFGRNSFYALAAVPAGSFVWLLFQHAAVYGAGAPVAIGSPAETGAPVETVPWIPGLGLEFAFRMDALAWVMSLLVLGVGALVLVYCARYFKDKDSYLGGFGAQLLAFAGAMFGLVTADDLLMMFIFWELTTVLSYLLIGYARTRLAARRSALQALMVTTAGGLAMLVGLIMLGASAGTYRISAILEQAPGLVSGPAAGAVAAAVVLILVGAVTKSALVPFHFWLPGAMAAPTPVSAYLHAAAMVKAGVYIVARLAPGFTDTAYWLPMVLGLGLATMLVGGYRALRQTDIKLILAYGTVSQLGFITMVVGLGKPDAALAGLAMLLAHGLFKATLFLVVGIIDHQSGTRDIRKLSGVFRSSRALGIVAGIGAASMAGIPLLGGFVAKESVLEAFLHFASAPGYGPWGAVILAGVVLGSVLTFAYSARFMWGAFAVKPGVERTPFKAIRPSFLAAPAALSVLTIVYGLWPAPVDAWIQPYAALFIEGTQLTEGTSDAGSTAGAAGHLALWHGLTPALGLTAITFAAGAAMFYGRRLVDRIQSAIPPWFDADRGYQLTIGALDDVAVWITGRTQRGSLYFYLAVILSVAFVLPMAALIAANKPLPEGLYFVDPNSPLQLVAGAGIVIGALAAVRANKRFLAVLMVSVTGYGIALMFALQGAPDLALTQMLVETIILVAFVLAMRSLPAELRDRTGGKYRVVRVIIGLAFGATMVFAAIHAMGARIATPVSLEFPQLAYEGGGGLNIVNVTLVDIRAWDTFGEISVLALAATGVASLIFVRGRGDRLRTASAVAEGTVGRRHGVDKSSRDGAALALTRKFAAAARDPWLVAGRTLAPERRSIIFEVVTRLVFHSMIIFSLYLLLAGHNLPGGGFAGGLMAGLALTLRYLAGGRFELHEATPISAGTLLGIGLATAALSGAAPVLLGGQVFQSAIIEFWLPVFGDIKFVTSTIFDTGVYIVVVGLVLDVLRSLGAEIDEHFEERPLQLDGQDGAAQEGAAGIQDEASEEVPGGVPAESTRGGTA</sequence>
<feature type="transmembrane region" description="Helical" evidence="11">
    <location>
        <begin position="857"/>
        <end position="878"/>
    </location>
</feature>
<feature type="transmembrane region" description="Helical" evidence="11">
    <location>
        <begin position="424"/>
        <end position="448"/>
    </location>
</feature>
<dbReference type="Pfam" id="PF00662">
    <property type="entry name" value="Proton_antipo_N"/>
    <property type="match status" value="1"/>
</dbReference>
<evidence type="ECO:0000256" key="9">
    <source>
        <dbReference type="RuleBase" id="RU000320"/>
    </source>
</evidence>
<feature type="domain" description="MrpA C-terminal/MbhE" evidence="16">
    <location>
        <begin position="715"/>
        <end position="793"/>
    </location>
</feature>
<feature type="transmembrane region" description="Helical" evidence="11">
    <location>
        <begin position="719"/>
        <end position="742"/>
    </location>
</feature>
<dbReference type="InterPro" id="IPR046806">
    <property type="entry name" value="MrpA_C/MbhE"/>
</dbReference>
<dbReference type="Pfam" id="PF00361">
    <property type="entry name" value="Proton_antipo_M"/>
    <property type="match status" value="1"/>
</dbReference>
<dbReference type="InterPro" id="IPR025383">
    <property type="entry name" value="MrpA_C/MbhD"/>
</dbReference>
<feature type="transmembrane region" description="Helical" evidence="11">
    <location>
        <begin position="525"/>
        <end position="549"/>
    </location>
</feature>
<feature type="transmembrane region" description="Helical" evidence="11">
    <location>
        <begin position="86"/>
        <end position="107"/>
    </location>
</feature>
<feature type="transmembrane region" description="Helical" evidence="11">
    <location>
        <begin position="469"/>
        <end position="486"/>
    </location>
</feature>
<feature type="region of interest" description="Disordered" evidence="10">
    <location>
        <begin position="999"/>
        <end position="1038"/>
    </location>
</feature>
<dbReference type="InterPro" id="IPR001750">
    <property type="entry name" value="ND/Mrp_TM"/>
</dbReference>
<feature type="domain" description="NADH-Ubiquinone oxidoreductase (complex I) chain 5 N-terminal" evidence="13">
    <location>
        <begin position="74"/>
        <end position="115"/>
    </location>
</feature>
<feature type="transmembrane region" description="Helical" evidence="11">
    <location>
        <begin position="917"/>
        <end position="940"/>
    </location>
</feature>
<feature type="transmembrane region" description="Helical" evidence="11">
    <location>
        <begin position="381"/>
        <end position="404"/>
    </location>
</feature>
<feature type="transmembrane region" description="Helical" evidence="11">
    <location>
        <begin position="884"/>
        <end position="905"/>
    </location>
</feature>
<feature type="transmembrane region" description="Helical" evidence="11">
    <location>
        <begin position="960"/>
        <end position="981"/>
    </location>
</feature>
<dbReference type="PRINTS" id="PR01434">
    <property type="entry name" value="NADHDHGNASE5"/>
</dbReference>
<evidence type="ECO:0000259" key="15">
    <source>
        <dbReference type="Pfam" id="PF13244"/>
    </source>
</evidence>
<dbReference type="OrthoDB" id="9811798at2"/>
<feature type="transmembrane region" description="Helical" evidence="11">
    <location>
        <begin position="281"/>
        <end position="304"/>
    </location>
</feature>
<dbReference type="Proteomes" id="UP000249166">
    <property type="component" value="Unassembled WGS sequence"/>
</dbReference>
<keyword evidence="5 9" id="KW-0812">Transmembrane</keyword>
<feature type="transmembrane region" description="Helical" evidence="11">
    <location>
        <begin position="216"/>
        <end position="244"/>
    </location>
</feature>
<dbReference type="AlphaFoldDB" id="A0A328HPN3"/>
<dbReference type="InterPro" id="IPR050616">
    <property type="entry name" value="CPA3_Na-H_Antiporter_A"/>
</dbReference>
<evidence type="ECO:0000256" key="1">
    <source>
        <dbReference type="ARBA" id="ARBA00004651"/>
    </source>
</evidence>
<feature type="transmembrane region" description="Helical" evidence="11">
    <location>
        <begin position="776"/>
        <end position="795"/>
    </location>
</feature>
<feature type="transmembrane region" description="Helical" evidence="11">
    <location>
        <begin position="172"/>
        <end position="196"/>
    </location>
</feature>
<feature type="transmembrane region" description="Helical" evidence="11">
    <location>
        <begin position="311"/>
        <end position="330"/>
    </location>
</feature>
<evidence type="ECO:0000313" key="17">
    <source>
        <dbReference type="EMBL" id="RAM38993.1"/>
    </source>
</evidence>
<evidence type="ECO:0000256" key="4">
    <source>
        <dbReference type="ARBA" id="ARBA00022475"/>
    </source>
</evidence>
<evidence type="ECO:0000313" key="18">
    <source>
        <dbReference type="Proteomes" id="UP000249166"/>
    </source>
</evidence>
<feature type="transmembrane region" description="Helical" evidence="11">
    <location>
        <begin position="141"/>
        <end position="160"/>
    </location>
</feature>
<feature type="domain" description="MrpA C-terminal/MbhD" evidence="15">
    <location>
        <begin position="640"/>
        <end position="703"/>
    </location>
</feature>
<keyword evidence="4" id="KW-1003">Cell membrane</keyword>
<evidence type="ECO:0000256" key="2">
    <source>
        <dbReference type="ARBA" id="ARBA00022448"/>
    </source>
</evidence>
<dbReference type="GO" id="GO:0005886">
    <property type="term" value="C:plasma membrane"/>
    <property type="evidence" value="ECO:0007669"/>
    <property type="project" value="UniProtKB-SubCell"/>
</dbReference>
<evidence type="ECO:0000259" key="13">
    <source>
        <dbReference type="Pfam" id="PF00662"/>
    </source>
</evidence>
<name>A0A328HPN3_ARTGO</name>
<accession>A0A328HPN3</accession>
<keyword evidence="8 11" id="KW-0472">Membrane</keyword>
<feature type="transmembrane region" description="Helical" evidence="11">
    <location>
        <begin position="631"/>
        <end position="649"/>
    </location>
</feature>
<organism evidence="17 18">
    <name type="scientific">Arthrobacter globiformis</name>
    <dbReference type="NCBI Taxonomy" id="1665"/>
    <lineage>
        <taxon>Bacteria</taxon>
        <taxon>Bacillati</taxon>
        <taxon>Actinomycetota</taxon>
        <taxon>Actinomycetes</taxon>
        <taxon>Micrococcales</taxon>
        <taxon>Micrococcaceae</taxon>
        <taxon>Arthrobacter</taxon>
    </lineage>
</organism>
<evidence type="ECO:0000256" key="6">
    <source>
        <dbReference type="ARBA" id="ARBA00022989"/>
    </source>
</evidence>
<evidence type="ECO:0000259" key="14">
    <source>
        <dbReference type="Pfam" id="PF04039"/>
    </source>
</evidence>
<proteinExistence type="predicted"/>
<feature type="transmembrane region" description="Helical" evidence="11">
    <location>
        <begin position="116"/>
        <end position="135"/>
    </location>
</feature>
<dbReference type="Pfam" id="PF20501">
    <property type="entry name" value="MbhE"/>
    <property type="match status" value="1"/>
</dbReference>
<evidence type="ECO:0000256" key="11">
    <source>
        <dbReference type="SAM" id="Phobius"/>
    </source>
</evidence>
<reference evidence="17 18" key="1">
    <citation type="submission" date="2018-04" db="EMBL/GenBank/DDBJ databases">
        <title>Bacteria isolated from cave deposits of Manipur.</title>
        <authorList>
            <person name="Sahoo D."/>
            <person name="Sarangthem I."/>
            <person name="Nandeibam J."/>
        </authorList>
    </citation>
    <scope>NUCLEOTIDE SEQUENCE [LARGE SCALE GENOMIC DNA]</scope>
    <source>
        <strain evidence="18">mrc11</strain>
    </source>
</reference>
<evidence type="ECO:0000256" key="7">
    <source>
        <dbReference type="ARBA" id="ARBA00023065"/>
    </source>
</evidence>
<keyword evidence="3" id="KW-0050">Antiport</keyword>
<keyword evidence="7" id="KW-0406">Ion transport</keyword>
<dbReference type="Pfam" id="PF13244">
    <property type="entry name" value="MbhD"/>
    <property type="match status" value="1"/>
</dbReference>
<dbReference type="Pfam" id="PF04039">
    <property type="entry name" value="MnhB"/>
    <property type="match status" value="1"/>
</dbReference>
<feature type="compositionally biased region" description="Low complexity" evidence="10">
    <location>
        <begin position="1003"/>
        <end position="1018"/>
    </location>
</feature>
<protein>
    <submittedName>
        <fullName evidence="17">Na+/H+ antiporter subunit A</fullName>
    </submittedName>
</protein>
<evidence type="ECO:0000256" key="10">
    <source>
        <dbReference type="SAM" id="MobiDB-lite"/>
    </source>
</evidence>
<comment type="subcellular location">
    <subcellularLocation>
        <location evidence="1">Cell membrane</location>
        <topology evidence="1">Multi-pass membrane protein</topology>
    </subcellularLocation>
    <subcellularLocation>
        <location evidence="9">Membrane</location>
        <topology evidence="9">Multi-pass membrane protein</topology>
    </subcellularLocation>
</comment>
<evidence type="ECO:0000259" key="12">
    <source>
        <dbReference type="Pfam" id="PF00361"/>
    </source>
</evidence>
<feature type="transmembrane region" description="Helical" evidence="11">
    <location>
        <begin position="680"/>
        <end position="698"/>
    </location>
</feature>
<dbReference type="GO" id="GO:0006811">
    <property type="term" value="P:monoatomic ion transport"/>
    <property type="evidence" value="ECO:0007669"/>
    <property type="project" value="UniProtKB-KW"/>
</dbReference>
<evidence type="ECO:0000256" key="3">
    <source>
        <dbReference type="ARBA" id="ARBA00022449"/>
    </source>
</evidence>
<evidence type="ECO:0000256" key="5">
    <source>
        <dbReference type="ARBA" id="ARBA00022692"/>
    </source>
</evidence>
<feature type="transmembrane region" description="Helical" evidence="11">
    <location>
        <begin position="656"/>
        <end position="674"/>
    </location>
</feature>
<feature type="domain" description="NADH:quinone oxidoreductase/Mrp antiporter transmembrane" evidence="12">
    <location>
        <begin position="137"/>
        <end position="414"/>
    </location>
</feature>
<evidence type="ECO:0000256" key="8">
    <source>
        <dbReference type="ARBA" id="ARBA00023136"/>
    </source>
</evidence>
<feature type="transmembrane region" description="Helical" evidence="11">
    <location>
        <begin position="594"/>
        <end position="616"/>
    </location>
</feature>
<comment type="caution">
    <text evidence="17">The sequence shown here is derived from an EMBL/GenBank/DDBJ whole genome shotgun (WGS) entry which is preliminary data.</text>
</comment>
<dbReference type="PANTHER" id="PTHR43373">
    <property type="entry name" value="NA(+)/H(+) ANTIPORTER SUBUNIT"/>
    <property type="match status" value="1"/>
</dbReference>
<feature type="transmembrane region" description="Helical" evidence="11">
    <location>
        <begin position="336"/>
        <end position="360"/>
    </location>
</feature>
<keyword evidence="6 11" id="KW-1133">Transmembrane helix</keyword>
<dbReference type="GO" id="GO:0015297">
    <property type="term" value="F:antiporter activity"/>
    <property type="evidence" value="ECO:0007669"/>
    <property type="project" value="UniProtKB-KW"/>
</dbReference>
<dbReference type="InterPro" id="IPR001516">
    <property type="entry name" value="Proton_antipo_N"/>
</dbReference>
<dbReference type="PANTHER" id="PTHR43373:SF1">
    <property type="entry name" value="NA(+)_H(+) ANTIPORTER SUBUNIT A"/>
    <property type="match status" value="1"/>
</dbReference>
<keyword evidence="2" id="KW-0813">Transport</keyword>
<dbReference type="NCBIfam" id="NF009284">
    <property type="entry name" value="PRK12644.1"/>
    <property type="match status" value="1"/>
</dbReference>
<dbReference type="RefSeq" id="WP_111902369.1">
    <property type="nucleotide sequence ID" value="NZ_QLNP01000017.1"/>
</dbReference>
<evidence type="ECO:0000259" key="16">
    <source>
        <dbReference type="Pfam" id="PF20501"/>
    </source>
</evidence>